<reference evidence="10 11" key="1">
    <citation type="journal article" date="2018" name="Mol. Plant">
        <title>The genome of Artemisia annua provides insight into the evolution of Asteraceae family and artemisinin biosynthesis.</title>
        <authorList>
            <person name="Shen Q."/>
            <person name="Zhang L."/>
            <person name="Liao Z."/>
            <person name="Wang S."/>
            <person name="Yan T."/>
            <person name="Shi P."/>
            <person name="Liu M."/>
            <person name="Fu X."/>
            <person name="Pan Q."/>
            <person name="Wang Y."/>
            <person name="Lv Z."/>
            <person name="Lu X."/>
            <person name="Zhang F."/>
            <person name="Jiang W."/>
            <person name="Ma Y."/>
            <person name="Chen M."/>
            <person name="Hao X."/>
            <person name="Li L."/>
            <person name="Tang Y."/>
            <person name="Lv G."/>
            <person name="Zhou Y."/>
            <person name="Sun X."/>
            <person name="Brodelius P.E."/>
            <person name="Rose J.K.C."/>
            <person name="Tang K."/>
        </authorList>
    </citation>
    <scope>NUCLEOTIDE SEQUENCE [LARGE SCALE GENOMIC DNA]</scope>
    <source>
        <strain evidence="11">cv. Huhao1</strain>
        <tissue evidence="10">Leaf</tissue>
    </source>
</reference>
<dbReference type="Proteomes" id="UP000245207">
    <property type="component" value="Unassembled WGS sequence"/>
</dbReference>
<keyword evidence="2" id="KW-0808">Transferase</keyword>
<keyword evidence="10" id="KW-0675">Receptor</keyword>
<dbReference type="OrthoDB" id="4062651at2759"/>
<dbReference type="InterPro" id="IPR011009">
    <property type="entry name" value="Kinase-like_dom_sf"/>
</dbReference>
<dbReference type="SUPFAM" id="SSF56112">
    <property type="entry name" value="Protein kinase-like (PK-like)"/>
    <property type="match status" value="1"/>
</dbReference>
<dbReference type="Gene3D" id="1.10.510.10">
    <property type="entry name" value="Transferase(Phosphotransferase) domain 1"/>
    <property type="match status" value="2"/>
</dbReference>
<dbReference type="Gene3D" id="3.30.200.20">
    <property type="entry name" value="Phosphorylase Kinase, domain 1"/>
    <property type="match status" value="1"/>
</dbReference>
<dbReference type="PROSITE" id="PS51126">
    <property type="entry name" value="DILUTE"/>
    <property type="match status" value="1"/>
</dbReference>
<evidence type="ECO:0000256" key="5">
    <source>
        <dbReference type="ARBA" id="ARBA00022840"/>
    </source>
</evidence>
<evidence type="ECO:0000259" key="8">
    <source>
        <dbReference type="PROSITE" id="PS50011"/>
    </source>
</evidence>
<dbReference type="InterPro" id="IPR017441">
    <property type="entry name" value="Protein_kinase_ATP_BS"/>
</dbReference>
<feature type="binding site" evidence="6">
    <location>
        <position position="58"/>
    </location>
    <ligand>
        <name>ATP</name>
        <dbReference type="ChEBI" id="CHEBI:30616"/>
    </ligand>
</feature>
<evidence type="ECO:0000313" key="10">
    <source>
        <dbReference type="EMBL" id="PWA38039.1"/>
    </source>
</evidence>
<evidence type="ECO:0000256" key="7">
    <source>
        <dbReference type="SAM" id="Coils"/>
    </source>
</evidence>
<keyword evidence="4 10" id="KW-0418">Kinase</keyword>
<dbReference type="EMBL" id="PKPP01016072">
    <property type="protein sequence ID" value="PWA38039.1"/>
    <property type="molecule type" value="Genomic_DNA"/>
</dbReference>
<evidence type="ECO:0000256" key="2">
    <source>
        <dbReference type="ARBA" id="ARBA00022679"/>
    </source>
</evidence>
<dbReference type="InterPro" id="IPR045272">
    <property type="entry name" value="ANXUR1/2-like"/>
</dbReference>
<dbReference type="GO" id="GO:0005886">
    <property type="term" value="C:plasma membrane"/>
    <property type="evidence" value="ECO:0007669"/>
    <property type="project" value="TreeGrafter"/>
</dbReference>
<organism evidence="10 11">
    <name type="scientific">Artemisia annua</name>
    <name type="common">Sweet wormwood</name>
    <dbReference type="NCBI Taxonomy" id="35608"/>
    <lineage>
        <taxon>Eukaryota</taxon>
        <taxon>Viridiplantae</taxon>
        <taxon>Streptophyta</taxon>
        <taxon>Embryophyta</taxon>
        <taxon>Tracheophyta</taxon>
        <taxon>Spermatophyta</taxon>
        <taxon>Magnoliopsida</taxon>
        <taxon>eudicotyledons</taxon>
        <taxon>Gunneridae</taxon>
        <taxon>Pentapetalae</taxon>
        <taxon>asterids</taxon>
        <taxon>campanulids</taxon>
        <taxon>Asterales</taxon>
        <taxon>Asteraceae</taxon>
        <taxon>Asteroideae</taxon>
        <taxon>Anthemideae</taxon>
        <taxon>Artemisiinae</taxon>
        <taxon>Artemisia</taxon>
    </lineage>
</organism>
<accession>A0A2U1KMQ2</accession>
<dbReference type="PROSITE" id="PS00107">
    <property type="entry name" value="PROTEIN_KINASE_ATP"/>
    <property type="match status" value="1"/>
</dbReference>
<feature type="domain" description="Dilute" evidence="9">
    <location>
        <begin position="277"/>
        <end position="442"/>
    </location>
</feature>
<keyword evidence="5 6" id="KW-0067">ATP-binding</keyword>
<dbReference type="InterPro" id="IPR001245">
    <property type="entry name" value="Ser-Thr/Tyr_kinase_cat_dom"/>
</dbReference>
<keyword evidence="3 6" id="KW-0547">Nucleotide-binding</keyword>
<dbReference type="Pfam" id="PF01843">
    <property type="entry name" value="DIL"/>
    <property type="match status" value="1"/>
</dbReference>
<sequence length="541" mass="61361">MASFLTELKHLEIKLEDIKSATNNFDEKNVIGHGGFGKVYEGKLAFPHSEGEILVALKRLDRKYGQGDPEFYKEIRFLSCYRHENLISLLGFCNQGGEMILVYEHASGGSLDRILNSTALTWPQRLKICLDAAKGISFLHDPNGAHQRVLHCDIKILFEVLCGRLCAEFSNGQLNIFVPMWKKSYKEKKLDDIIFKDLKQQMDQKSLETFADIAFQCLQKHREQRPPMSLVVQKLKIALQFQDPVSFNFSDSLEIINAADTSLTYKGLLVTGGKTAARETGPLQASKNKLEKQVEDLTWRLQLEKRLRALAGSLEQKIGETEKRYEETNKLSEERLKQALDAETKIIQLKTAMQSNGEYVKAGDVVWSCKRRGSAWEELKHIRQALGFLKYRISYDDITNDLCPVLSVDQLYRICTLYWDDNYNTKSVSPEVISSMRVLMTEDANTAVSSSFLLDDNSRICTLYWDDNYNTKSVSPEVISSMRVLMTEDANTAVSSSFLLDDNSSIPFSVDDLSTSLQVKDFADVKPAVELAENPAFLFLL</sequence>
<evidence type="ECO:0000313" key="11">
    <source>
        <dbReference type="Proteomes" id="UP000245207"/>
    </source>
</evidence>
<keyword evidence="11" id="KW-1185">Reference proteome</keyword>
<dbReference type="AlphaFoldDB" id="A0A2U1KMQ2"/>
<gene>
    <name evidence="10" type="ORF">CTI12_AA585050</name>
</gene>
<dbReference type="InterPro" id="IPR000719">
    <property type="entry name" value="Prot_kinase_dom"/>
</dbReference>
<keyword evidence="7" id="KW-0175">Coiled coil</keyword>
<evidence type="ECO:0000256" key="6">
    <source>
        <dbReference type="PROSITE-ProRule" id="PRU10141"/>
    </source>
</evidence>
<dbReference type="Pfam" id="PF07714">
    <property type="entry name" value="PK_Tyr_Ser-Thr"/>
    <property type="match status" value="1"/>
</dbReference>
<evidence type="ECO:0000256" key="4">
    <source>
        <dbReference type="ARBA" id="ARBA00022777"/>
    </source>
</evidence>
<dbReference type="PANTHER" id="PTHR27003">
    <property type="entry name" value="OS07G0166700 PROTEIN"/>
    <property type="match status" value="1"/>
</dbReference>
<dbReference type="PROSITE" id="PS50011">
    <property type="entry name" value="PROTEIN_KINASE_DOM"/>
    <property type="match status" value="1"/>
</dbReference>
<dbReference type="PANTHER" id="PTHR27003:SF338">
    <property type="entry name" value="TYROSINE-PROTEIN KINASE, NON-RECEPTOR JAK_TYK2-RELATED"/>
    <property type="match status" value="1"/>
</dbReference>
<evidence type="ECO:0000256" key="3">
    <source>
        <dbReference type="ARBA" id="ARBA00022741"/>
    </source>
</evidence>
<protein>
    <submittedName>
        <fullName evidence="10">Tyrosine-protein kinase, CSF-1/PDGF receptor family</fullName>
    </submittedName>
</protein>
<proteinExistence type="predicted"/>
<evidence type="ECO:0000259" key="9">
    <source>
        <dbReference type="PROSITE" id="PS51126"/>
    </source>
</evidence>
<dbReference type="FunFam" id="3.30.200.20:FF:000039">
    <property type="entry name" value="receptor-like protein kinase FERONIA"/>
    <property type="match status" value="1"/>
</dbReference>
<dbReference type="GO" id="GO:0004674">
    <property type="term" value="F:protein serine/threonine kinase activity"/>
    <property type="evidence" value="ECO:0007669"/>
    <property type="project" value="UniProtKB-KW"/>
</dbReference>
<name>A0A2U1KMQ2_ARTAN</name>
<feature type="domain" description="Protein kinase" evidence="8">
    <location>
        <begin position="25"/>
        <end position="336"/>
    </location>
</feature>
<dbReference type="GO" id="GO:0005524">
    <property type="term" value="F:ATP binding"/>
    <property type="evidence" value="ECO:0007669"/>
    <property type="project" value="UniProtKB-UniRule"/>
</dbReference>
<dbReference type="STRING" id="35608.A0A2U1KMQ2"/>
<dbReference type="InterPro" id="IPR002710">
    <property type="entry name" value="Dilute_dom"/>
</dbReference>
<comment type="caution">
    <text evidence="10">The sequence shown here is derived from an EMBL/GenBank/DDBJ whole genome shotgun (WGS) entry which is preliminary data.</text>
</comment>
<evidence type="ECO:0000256" key="1">
    <source>
        <dbReference type="ARBA" id="ARBA00022527"/>
    </source>
</evidence>
<dbReference type="GO" id="GO:0004714">
    <property type="term" value="F:transmembrane receptor protein tyrosine kinase activity"/>
    <property type="evidence" value="ECO:0007669"/>
    <property type="project" value="InterPro"/>
</dbReference>
<keyword evidence="1" id="KW-0723">Serine/threonine-protein kinase</keyword>
<feature type="coiled-coil region" evidence="7">
    <location>
        <begin position="287"/>
        <end position="342"/>
    </location>
</feature>
<dbReference type="GO" id="GO:0009506">
    <property type="term" value="C:plasmodesma"/>
    <property type="evidence" value="ECO:0007669"/>
    <property type="project" value="TreeGrafter"/>
</dbReference>